<dbReference type="EMBL" id="ML213515">
    <property type="protein sequence ID" value="TFK49636.1"/>
    <property type="molecule type" value="Genomic_DNA"/>
</dbReference>
<accession>A0A5C3MZK0</accession>
<gene>
    <name evidence="1" type="ORF">OE88DRAFT_362249</name>
</gene>
<proteinExistence type="predicted"/>
<organism evidence="1 2">
    <name type="scientific">Heliocybe sulcata</name>
    <dbReference type="NCBI Taxonomy" id="5364"/>
    <lineage>
        <taxon>Eukaryota</taxon>
        <taxon>Fungi</taxon>
        <taxon>Dikarya</taxon>
        <taxon>Basidiomycota</taxon>
        <taxon>Agaricomycotina</taxon>
        <taxon>Agaricomycetes</taxon>
        <taxon>Gloeophyllales</taxon>
        <taxon>Gloeophyllaceae</taxon>
        <taxon>Heliocybe</taxon>
    </lineage>
</organism>
<reference evidence="1 2" key="1">
    <citation type="journal article" date="2019" name="Nat. Ecol. Evol.">
        <title>Megaphylogeny resolves global patterns of mushroom evolution.</title>
        <authorList>
            <person name="Varga T."/>
            <person name="Krizsan K."/>
            <person name="Foldi C."/>
            <person name="Dima B."/>
            <person name="Sanchez-Garcia M."/>
            <person name="Sanchez-Ramirez S."/>
            <person name="Szollosi G.J."/>
            <person name="Szarkandi J.G."/>
            <person name="Papp V."/>
            <person name="Albert L."/>
            <person name="Andreopoulos W."/>
            <person name="Angelini C."/>
            <person name="Antonin V."/>
            <person name="Barry K.W."/>
            <person name="Bougher N.L."/>
            <person name="Buchanan P."/>
            <person name="Buyck B."/>
            <person name="Bense V."/>
            <person name="Catcheside P."/>
            <person name="Chovatia M."/>
            <person name="Cooper J."/>
            <person name="Damon W."/>
            <person name="Desjardin D."/>
            <person name="Finy P."/>
            <person name="Geml J."/>
            <person name="Haridas S."/>
            <person name="Hughes K."/>
            <person name="Justo A."/>
            <person name="Karasinski D."/>
            <person name="Kautmanova I."/>
            <person name="Kiss B."/>
            <person name="Kocsube S."/>
            <person name="Kotiranta H."/>
            <person name="LaButti K.M."/>
            <person name="Lechner B.E."/>
            <person name="Liimatainen K."/>
            <person name="Lipzen A."/>
            <person name="Lukacs Z."/>
            <person name="Mihaltcheva S."/>
            <person name="Morgado L.N."/>
            <person name="Niskanen T."/>
            <person name="Noordeloos M.E."/>
            <person name="Ohm R.A."/>
            <person name="Ortiz-Santana B."/>
            <person name="Ovrebo C."/>
            <person name="Racz N."/>
            <person name="Riley R."/>
            <person name="Savchenko A."/>
            <person name="Shiryaev A."/>
            <person name="Soop K."/>
            <person name="Spirin V."/>
            <person name="Szebenyi C."/>
            <person name="Tomsovsky M."/>
            <person name="Tulloss R.E."/>
            <person name="Uehling J."/>
            <person name="Grigoriev I.V."/>
            <person name="Vagvolgyi C."/>
            <person name="Papp T."/>
            <person name="Martin F.M."/>
            <person name="Miettinen O."/>
            <person name="Hibbett D.S."/>
            <person name="Nagy L.G."/>
        </authorList>
    </citation>
    <scope>NUCLEOTIDE SEQUENCE [LARGE SCALE GENOMIC DNA]</scope>
    <source>
        <strain evidence="1 2">OMC1185</strain>
    </source>
</reference>
<sequence>MGRQHHAEGILSTWPASFLVRPRSVACAVPGIDLRRSHFGRCSLCTGPEFSRSSDVGPSESRLSLCPSRPRELSVLAL</sequence>
<keyword evidence="2" id="KW-1185">Reference proteome</keyword>
<evidence type="ECO:0000313" key="1">
    <source>
        <dbReference type="EMBL" id="TFK49636.1"/>
    </source>
</evidence>
<dbReference type="AlphaFoldDB" id="A0A5C3MZK0"/>
<protein>
    <submittedName>
        <fullName evidence="1">Uncharacterized protein</fullName>
    </submittedName>
</protein>
<evidence type="ECO:0000313" key="2">
    <source>
        <dbReference type="Proteomes" id="UP000305948"/>
    </source>
</evidence>
<name>A0A5C3MZK0_9AGAM</name>
<dbReference type="Proteomes" id="UP000305948">
    <property type="component" value="Unassembled WGS sequence"/>
</dbReference>